<dbReference type="InterPro" id="IPR000731">
    <property type="entry name" value="SSD"/>
</dbReference>
<dbReference type="InterPro" id="IPR051697">
    <property type="entry name" value="Patched_domain-protein"/>
</dbReference>
<comment type="subcellular location">
    <subcellularLocation>
        <location evidence="1">Cell membrane</location>
        <topology evidence="1">Multi-pass membrane protein</topology>
    </subcellularLocation>
</comment>
<evidence type="ECO:0000256" key="4">
    <source>
        <dbReference type="ARBA" id="ARBA00022692"/>
    </source>
</evidence>
<evidence type="ECO:0000256" key="7">
    <source>
        <dbReference type="ARBA" id="ARBA00023180"/>
    </source>
</evidence>
<keyword evidence="4 9" id="KW-0812">Transmembrane</keyword>
<reference evidence="12" key="1">
    <citation type="submission" date="2022-11" db="UniProtKB">
        <authorList>
            <consortium name="WormBaseParasite"/>
        </authorList>
    </citation>
    <scope>IDENTIFICATION</scope>
</reference>
<feature type="transmembrane region" description="Helical" evidence="9">
    <location>
        <begin position="914"/>
        <end position="933"/>
    </location>
</feature>
<evidence type="ECO:0000256" key="6">
    <source>
        <dbReference type="ARBA" id="ARBA00023136"/>
    </source>
</evidence>
<feature type="transmembrane region" description="Helical" evidence="9">
    <location>
        <begin position="389"/>
        <end position="412"/>
    </location>
</feature>
<feature type="transmembrane region" description="Helical" evidence="9">
    <location>
        <begin position="838"/>
        <end position="861"/>
    </location>
</feature>
<evidence type="ECO:0000313" key="11">
    <source>
        <dbReference type="Proteomes" id="UP000887566"/>
    </source>
</evidence>
<dbReference type="Gene3D" id="1.20.1640.10">
    <property type="entry name" value="Multidrug efflux transporter AcrB transmembrane domain"/>
    <property type="match status" value="2"/>
</dbReference>
<evidence type="ECO:0000256" key="8">
    <source>
        <dbReference type="SAM" id="MobiDB-lite"/>
    </source>
</evidence>
<dbReference type="SUPFAM" id="SSF82866">
    <property type="entry name" value="Multidrug efflux transporter AcrB transmembrane domain"/>
    <property type="match status" value="2"/>
</dbReference>
<dbReference type="GO" id="GO:0005886">
    <property type="term" value="C:plasma membrane"/>
    <property type="evidence" value="ECO:0007669"/>
    <property type="project" value="UniProtKB-SubCell"/>
</dbReference>
<name>A0A914VUQ4_9BILA</name>
<protein>
    <submittedName>
        <fullName evidence="12">SSD domain-containing protein</fullName>
    </submittedName>
</protein>
<dbReference type="InterPro" id="IPR003392">
    <property type="entry name" value="PTHD_SSD"/>
</dbReference>
<comment type="similarity">
    <text evidence="2">Belongs to the patched family.</text>
</comment>
<dbReference type="WBParaSite" id="PSAMB.scaffold2535size22687.g18184.t1">
    <property type="protein sequence ID" value="PSAMB.scaffold2535size22687.g18184.t1"/>
    <property type="gene ID" value="PSAMB.scaffold2535size22687.g18184"/>
</dbReference>
<dbReference type="GO" id="GO:0030659">
    <property type="term" value="C:cytoplasmic vesicle membrane"/>
    <property type="evidence" value="ECO:0007669"/>
    <property type="project" value="TreeGrafter"/>
</dbReference>
<evidence type="ECO:0000256" key="1">
    <source>
        <dbReference type="ARBA" id="ARBA00004651"/>
    </source>
</evidence>
<dbReference type="Proteomes" id="UP000887566">
    <property type="component" value="Unplaced"/>
</dbReference>
<feature type="transmembrane region" description="Helical" evidence="9">
    <location>
        <begin position="452"/>
        <end position="480"/>
    </location>
</feature>
<feature type="transmembrane region" description="Helical" evidence="9">
    <location>
        <begin position="881"/>
        <end position="902"/>
    </location>
</feature>
<evidence type="ECO:0000256" key="5">
    <source>
        <dbReference type="ARBA" id="ARBA00022989"/>
    </source>
</evidence>
<feature type="region of interest" description="Disordered" evidence="8">
    <location>
        <begin position="1"/>
        <end position="23"/>
    </location>
</feature>
<dbReference type="PANTHER" id="PTHR10796">
    <property type="entry name" value="PATCHED-RELATED"/>
    <property type="match status" value="1"/>
</dbReference>
<feature type="compositionally biased region" description="Polar residues" evidence="8">
    <location>
        <begin position="1"/>
        <end position="12"/>
    </location>
</feature>
<proteinExistence type="inferred from homology"/>
<dbReference type="PANTHER" id="PTHR10796:SF91">
    <property type="entry name" value="SSD DOMAIN-CONTAINING PROTEIN"/>
    <property type="match status" value="1"/>
</dbReference>
<evidence type="ECO:0000256" key="2">
    <source>
        <dbReference type="ARBA" id="ARBA00005585"/>
    </source>
</evidence>
<evidence type="ECO:0000313" key="12">
    <source>
        <dbReference type="WBParaSite" id="PSAMB.scaffold2535size22687.g18184.t1"/>
    </source>
</evidence>
<dbReference type="GO" id="GO:0018996">
    <property type="term" value="P:molting cycle, collagen and cuticulin-based cuticle"/>
    <property type="evidence" value="ECO:0007669"/>
    <property type="project" value="TreeGrafter"/>
</dbReference>
<evidence type="ECO:0000256" key="9">
    <source>
        <dbReference type="SAM" id="Phobius"/>
    </source>
</evidence>
<dbReference type="AlphaFoldDB" id="A0A914VUQ4"/>
<organism evidence="11 12">
    <name type="scientific">Plectus sambesii</name>
    <dbReference type="NCBI Taxonomy" id="2011161"/>
    <lineage>
        <taxon>Eukaryota</taxon>
        <taxon>Metazoa</taxon>
        <taxon>Ecdysozoa</taxon>
        <taxon>Nematoda</taxon>
        <taxon>Chromadorea</taxon>
        <taxon>Plectida</taxon>
        <taxon>Plectina</taxon>
        <taxon>Plectoidea</taxon>
        <taxon>Plectidae</taxon>
        <taxon>Plectus</taxon>
    </lineage>
</organism>
<keyword evidence="5 9" id="KW-1133">Transmembrane helix</keyword>
<accession>A0A914VUQ4</accession>
<keyword evidence="6 9" id="KW-0472">Membrane</keyword>
<feature type="domain" description="SSD" evidence="10">
    <location>
        <begin position="350"/>
        <end position="491"/>
    </location>
</feature>
<feature type="transmembrane region" description="Helical" evidence="9">
    <location>
        <begin position="575"/>
        <end position="595"/>
    </location>
</feature>
<evidence type="ECO:0000259" key="10">
    <source>
        <dbReference type="PROSITE" id="PS50156"/>
    </source>
</evidence>
<dbReference type="PROSITE" id="PS50156">
    <property type="entry name" value="SSD"/>
    <property type="match status" value="1"/>
</dbReference>
<keyword evidence="7" id="KW-0325">Glycoprotein</keyword>
<keyword evidence="11" id="KW-1185">Reference proteome</keyword>
<dbReference type="GO" id="GO:0006897">
    <property type="term" value="P:endocytosis"/>
    <property type="evidence" value="ECO:0007669"/>
    <property type="project" value="TreeGrafter"/>
</dbReference>
<feature type="transmembrane region" description="Helical" evidence="9">
    <location>
        <begin position="811"/>
        <end position="831"/>
    </location>
</feature>
<feature type="transmembrane region" description="Helical" evidence="9">
    <location>
        <begin position="359"/>
        <end position="382"/>
    </location>
</feature>
<keyword evidence="3" id="KW-1003">Cell membrane</keyword>
<dbReference type="Pfam" id="PF02460">
    <property type="entry name" value="Patched"/>
    <property type="match status" value="1"/>
</dbReference>
<evidence type="ECO:0000256" key="3">
    <source>
        <dbReference type="ARBA" id="ARBA00022475"/>
    </source>
</evidence>
<feature type="transmembrane region" description="Helical" evidence="9">
    <location>
        <begin position="322"/>
        <end position="343"/>
    </location>
</feature>
<feature type="transmembrane region" description="Helical" evidence="9">
    <location>
        <begin position="57"/>
        <end position="77"/>
    </location>
</feature>
<sequence length="954" mass="107448">MALANQMAQRPTATPAGDPRLTDTPVAADRRRAMLPTLDKPLERFFRWYGGGVLVDYYHWFIAVPLMVSVVLGTGFMRMQELSILDARLLFTPLTAPSWQEEKVISELWPLRPYEFLPERTFEWNRFFYVMIFSRRLGPDGRSDNLLTGDYLEQIGRIENDIATNVTFRLDDGFKLSNASGLNATQRTMGLQQVCLNWYGDCYRQTSIVNLLKHKQLLESRGIGITYPRANTGGTPIYLAFNLGGVETEPTNDTIRVVRAMRLWWFLRADTKEMDTLSTLFEDAAQDYVDHKFGGGDLMVLPTHSRSIDKGLTRNANRLKPYFIVTILAEIIFATFCTIKWTFGPGVSVRVDWLRSKPLLALGGVLTATLGIASGIGLMLWCGMFFAEVTLIAPFLILSIGVDDMFILIAAWHHAEEGDGEQKKSLRAKMAETLSEAAVAITITSMTDTLSFAVGCITSIVAVQGFCAMAAAAVVFNYIYQMTFFAGLMVISARLQEADRNGCVPCLSASKATRRGHRTAVVQPTAHKLERVDHQQKMAGEMNAKRALKAAPSQPSCSTESFIRRFYAPTLMNRWVKLGVLGLFSIYISLSIWGVTTMEEGLDYEKLLIRNDPVAARIKLEEDFFPSGHQIEIAITNLPDITQRRNRDRILKVIEDYETTAYSIGAKGTQFWMREYEKYSNATGAYLRDDRQTWVNGVFEWSQLFAFYKLWSQDFAWSDVQDPHARNMTAFRFRIGIENYSSAINFHRLTMLMREIAAKHADLNVTTYQHFRFLADQVDAVMPNTMQNCGIEVLCIMFIALVFIPNPICTLWIILAIVSIDVGVIGFLGWWSVKLDPISMITIIMSIGFSVEFTAHITYGFVTGESDLSSTQRTVHALEMLAWPVFQGALSTVIGVTVLAFIDSYMVLVFFKTIFLVISFGALHALVFLPVALSETTPLFDRLLAYCHSKKTVS</sequence>
<dbReference type="FunFam" id="1.20.1640.10:FF:000013">
    <property type="entry name" value="PaTched Related family"/>
    <property type="match status" value="1"/>
</dbReference>